<name>A0A8H3U1C7_VENIN</name>
<protein>
    <submittedName>
        <fullName evidence="1">Uncharacterized protein</fullName>
    </submittedName>
</protein>
<proteinExistence type="predicted"/>
<organism evidence="1 2">
    <name type="scientific">Venturia inaequalis</name>
    <name type="common">Apple scab fungus</name>
    <dbReference type="NCBI Taxonomy" id="5025"/>
    <lineage>
        <taxon>Eukaryota</taxon>
        <taxon>Fungi</taxon>
        <taxon>Dikarya</taxon>
        <taxon>Ascomycota</taxon>
        <taxon>Pezizomycotina</taxon>
        <taxon>Dothideomycetes</taxon>
        <taxon>Pleosporomycetidae</taxon>
        <taxon>Venturiales</taxon>
        <taxon>Venturiaceae</taxon>
        <taxon>Venturia</taxon>
    </lineage>
</organism>
<accession>A0A8H3U1C7</accession>
<evidence type="ECO:0000313" key="2">
    <source>
        <dbReference type="Proteomes" id="UP000490939"/>
    </source>
</evidence>
<dbReference type="AlphaFoldDB" id="A0A8H3U1C7"/>
<dbReference type="Proteomes" id="UP000490939">
    <property type="component" value="Unassembled WGS sequence"/>
</dbReference>
<feature type="non-terminal residue" evidence="1">
    <location>
        <position position="1"/>
    </location>
</feature>
<dbReference type="EMBL" id="WNWR01002944">
    <property type="protein sequence ID" value="KAE9961275.1"/>
    <property type="molecule type" value="Genomic_DNA"/>
</dbReference>
<sequence length="58" mass="6467">RKETAAYLYELAAQSAAKKLDTRGFIKEFKTYLLLVMKAEELTGPTTSKIFLGGLPKD</sequence>
<evidence type="ECO:0000313" key="1">
    <source>
        <dbReference type="EMBL" id="KAE9961275.1"/>
    </source>
</evidence>
<feature type="non-terminal residue" evidence="1">
    <location>
        <position position="58"/>
    </location>
</feature>
<reference evidence="1 2" key="1">
    <citation type="submission" date="2019-07" db="EMBL/GenBank/DDBJ databases">
        <title>Venturia inaequalis Genome Resource.</title>
        <authorList>
            <person name="Lichtner F.J."/>
        </authorList>
    </citation>
    <scope>NUCLEOTIDE SEQUENCE [LARGE SCALE GENOMIC DNA]</scope>
    <source>
        <strain evidence="1 2">DMI_063113</strain>
    </source>
</reference>
<gene>
    <name evidence="1" type="ORF">EG327_005031</name>
</gene>
<keyword evidence="2" id="KW-1185">Reference proteome</keyword>
<comment type="caution">
    <text evidence="1">The sequence shown here is derived from an EMBL/GenBank/DDBJ whole genome shotgun (WGS) entry which is preliminary data.</text>
</comment>